<keyword evidence="4" id="KW-1185">Reference proteome</keyword>
<keyword evidence="2" id="KW-1133">Transmembrane helix</keyword>
<keyword evidence="2" id="KW-0472">Membrane</keyword>
<dbReference type="RefSeq" id="XP_018060918.1">
    <property type="nucleotide sequence ID" value="XM_018220968.1"/>
</dbReference>
<feature type="compositionally biased region" description="Polar residues" evidence="1">
    <location>
        <begin position="106"/>
        <end position="118"/>
    </location>
</feature>
<sequence>MKPSVHHVLVIGLPVIVCVTVFVVATTITLILRPRRASTTTKEADIELAMPLPMHRWSDASIKQWRQAHRGNSRWMAKMQKYQGQGVKAKIKFKKVDWNKGAASQGDEQSSGGKNQSKVADEEDVGPTE</sequence>
<reference evidence="3 4" key="1">
    <citation type="submission" date="2015-10" db="EMBL/GenBank/DDBJ databases">
        <title>Full genome of DAOMC 229536 Phialocephala scopiformis, a fungal endophyte of spruce producing the potent anti-insectan compound rugulosin.</title>
        <authorList>
            <consortium name="DOE Joint Genome Institute"/>
            <person name="Walker A.K."/>
            <person name="Frasz S.L."/>
            <person name="Seifert K.A."/>
            <person name="Miller J.D."/>
            <person name="Mondo S.J."/>
            <person name="Labutti K."/>
            <person name="Lipzen A."/>
            <person name="Dockter R."/>
            <person name="Kennedy M."/>
            <person name="Grigoriev I.V."/>
            <person name="Spatafora J.W."/>
        </authorList>
    </citation>
    <scope>NUCLEOTIDE SEQUENCE [LARGE SCALE GENOMIC DNA]</scope>
    <source>
        <strain evidence="3 4">CBS 120377</strain>
    </source>
</reference>
<keyword evidence="2" id="KW-0812">Transmembrane</keyword>
<evidence type="ECO:0000256" key="1">
    <source>
        <dbReference type="SAM" id="MobiDB-lite"/>
    </source>
</evidence>
<organism evidence="3 4">
    <name type="scientific">Mollisia scopiformis</name>
    <name type="common">Conifer needle endophyte fungus</name>
    <name type="synonym">Phialocephala scopiformis</name>
    <dbReference type="NCBI Taxonomy" id="149040"/>
    <lineage>
        <taxon>Eukaryota</taxon>
        <taxon>Fungi</taxon>
        <taxon>Dikarya</taxon>
        <taxon>Ascomycota</taxon>
        <taxon>Pezizomycotina</taxon>
        <taxon>Leotiomycetes</taxon>
        <taxon>Helotiales</taxon>
        <taxon>Mollisiaceae</taxon>
        <taxon>Mollisia</taxon>
    </lineage>
</organism>
<gene>
    <name evidence="3" type="ORF">LY89DRAFT_743708</name>
</gene>
<proteinExistence type="predicted"/>
<feature type="region of interest" description="Disordered" evidence="1">
    <location>
        <begin position="98"/>
        <end position="129"/>
    </location>
</feature>
<evidence type="ECO:0000313" key="4">
    <source>
        <dbReference type="Proteomes" id="UP000070700"/>
    </source>
</evidence>
<dbReference type="KEGG" id="psco:LY89DRAFT_743708"/>
<evidence type="ECO:0000256" key="2">
    <source>
        <dbReference type="SAM" id="Phobius"/>
    </source>
</evidence>
<dbReference type="GeneID" id="28830694"/>
<dbReference type="AlphaFoldDB" id="A0A132B2T8"/>
<dbReference type="Proteomes" id="UP000070700">
    <property type="component" value="Unassembled WGS sequence"/>
</dbReference>
<protein>
    <submittedName>
        <fullName evidence="3">Uncharacterized protein</fullName>
    </submittedName>
</protein>
<name>A0A132B2T8_MOLSC</name>
<accession>A0A132B2T8</accession>
<dbReference type="InParanoid" id="A0A132B2T8"/>
<evidence type="ECO:0000313" key="3">
    <source>
        <dbReference type="EMBL" id="KUJ06563.1"/>
    </source>
</evidence>
<feature type="transmembrane region" description="Helical" evidence="2">
    <location>
        <begin position="6"/>
        <end position="32"/>
    </location>
</feature>
<dbReference type="EMBL" id="KQ947445">
    <property type="protein sequence ID" value="KUJ06563.1"/>
    <property type="molecule type" value="Genomic_DNA"/>
</dbReference>